<dbReference type="OrthoDB" id="5404651at2759"/>
<dbReference type="RefSeq" id="XP_009009484.1">
    <property type="nucleotide sequence ID" value="XM_009011236.1"/>
</dbReference>
<reference evidence="9 11" key="2">
    <citation type="journal article" date="2013" name="Nature">
        <title>Insights into bilaterian evolution from three spiralian genomes.</title>
        <authorList>
            <person name="Simakov O."/>
            <person name="Marletaz F."/>
            <person name="Cho S.J."/>
            <person name="Edsinger-Gonzales E."/>
            <person name="Havlak P."/>
            <person name="Hellsten U."/>
            <person name="Kuo D.H."/>
            <person name="Larsson T."/>
            <person name="Lv J."/>
            <person name="Arendt D."/>
            <person name="Savage R."/>
            <person name="Osoegawa K."/>
            <person name="de Jong P."/>
            <person name="Grimwood J."/>
            <person name="Chapman J.A."/>
            <person name="Shapiro H."/>
            <person name="Aerts A."/>
            <person name="Otillar R.P."/>
            <person name="Terry A.Y."/>
            <person name="Boore J.L."/>
            <person name="Grigoriev I.V."/>
            <person name="Lindberg D.R."/>
            <person name="Seaver E.C."/>
            <person name="Weisblat D.A."/>
            <person name="Putnam N.H."/>
            <person name="Rokhsar D.S."/>
        </authorList>
    </citation>
    <scope>NUCLEOTIDE SEQUENCE</scope>
</reference>
<organism evidence="10 11">
    <name type="scientific">Helobdella robusta</name>
    <name type="common">Californian leech</name>
    <dbReference type="NCBI Taxonomy" id="6412"/>
    <lineage>
        <taxon>Eukaryota</taxon>
        <taxon>Metazoa</taxon>
        <taxon>Spiralia</taxon>
        <taxon>Lophotrochozoa</taxon>
        <taxon>Annelida</taxon>
        <taxon>Clitellata</taxon>
        <taxon>Hirudinea</taxon>
        <taxon>Rhynchobdellida</taxon>
        <taxon>Glossiphoniidae</taxon>
        <taxon>Helobdella</taxon>
    </lineage>
</organism>
<dbReference type="InterPro" id="IPR020615">
    <property type="entry name" value="Thiolase_acyl_enz_int_AS"/>
</dbReference>
<dbReference type="InterPro" id="IPR020610">
    <property type="entry name" value="Thiolase_AS"/>
</dbReference>
<dbReference type="EnsemblMetazoa" id="HelroT186335">
    <property type="protein sequence ID" value="HelroP186335"/>
    <property type="gene ID" value="HelroG186335"/>
</dbReference>
<reference evidence="11" key="1">
    <citation type="submission" date="2012-12" db="EMBL/GenBank/DDBJ databases">
        <authorList>
            <person name="Hellsten U."/>
            <person name="Grimwood J."/>
            <person name="Chapman J.A."/>
            <person name="Shapiro H."/>
            <person name="Aerts A."/>
            <person name="Otillar R.P."/>
            <person name="Terry A.Y."/>
            <person name="Boore J.L."/>
            <person name="Simakov O."/>
            <person name="Marletaz F."/>
            <person name="Cho S.-J."/>
            <person name="Edsinger-Gonzales E."/>
            <person name="Havlak P."/>
            <person name="Kuo D.-H."/>
            <person name="Larsson T."/>
            <person name="Lv J."/>
            <person name="Arendt D."/>
            <person name="Savage R."/>
            <person name="Osoegawa K."/>
            <person name="de Jong P."/>
            <person name="Lindberg D.R."/>
            <person name="Seaver E.C."/>
            <person name="Weisblat D.A."/>
            <person name="Putnam N.H."/>
            <person name="Grigoriev I.V."/>
            <person name="Rokhsar D.S."/>
        </authorList>
    </citation>
    <scope>NUCLEOTIDE SEQUENCE</scope>
</reference>
<dbReference type="NCBIfam" id="TIGR01930">
    <property type="entry name" value="AcCoA-C-Actrans"/>
    <property type="match status" value="1"/>
</dbReference>
<dbReference type="PANTHER" id="PTHR18919:SF107">
    <property type="entry name" value="ACETYL-COA ACETYLTRANSFERASE, CYTOSOLIC"/>
    <property type="match status" value="1"/>
</dbReference>
<keyword evidence="4 6" id="KW-0012">Acyltransferase</keyword>
<dbReference type="InterPro" id="IPR016039">
    <property type="entry name" value="Thiolase-like"/>
</dbReference>
<feature type="active site" description="Acyl-thioester intermediate" evidence="5">
    <location>
        <position position="95"/>
    </location>
</feature>
<dbReference type="InterPro" id="IPR020617">
    <property type="entry name" value="Thiolase_C"/>
</dbReference>
<accession>T1FNY7</accession>
<keyword evidence="11" id="KW-1185">Reference proteome</keyword>
<evidence type="ECO:0000313" key="9">
    <source>
        <dbReference type="EMBL" id="ESO12764.1"/>
    </source>
</evidence>
<dbReference type="eggNOG" id="KOG1391">
    <property type="taxonomic scope" value="Eukaryota"/>
</dbReference>
<dbReference type="Proteomes" id="UP000015101">
    <property type="component" value="Unassembled WGS sequence"/>
</dbReference>
<evidence type="ECO:0008006" key="12">
    <source>
        <dbReference type="Google" id="ProtNLM"/>
    </source>
</evidence>
<protein>
    <recommendedName>
        <fullName evidence="12">Thiolase N-terminal domain-containing protein</fullName>
    </recommendedName>
</protein>
<comment type="pathway">
    <text evidence="1">Lipid metabolism.</text>
</comment>
<dbReference type="GO" id="GO:0006635">
    <property type="term" value="P:fatty acid beta-oxidation"/>
    <property type="evidence" value="ECO:0000318"/>
    <property type="project" value="GO_Central"/>
</dbReference>
<dbReference type="Gene3D" id="3.40.47.10">
    <property type="match status" value="2"/>
</dbReference>
<dbReference type="GO" id="GO:0003985">
    <property type="term" value="F:acetyl-CoA C-acetyltransferase activity"/>
    <property type="evidence" value="ECO:0000318"/>
    <property type="project" value="GO_Central"/>
</dbReference>
<dbReference type="CTD" id="20210534"/>
<dbReference type="SUPFAM" id="SSF53901">
    <property type="entry name" value="Thiolase-like"/>
    <property type="match status" value="2"/>
</dbReference>
<feature type="active site" description="Proton acceptor" evidence="5">
    <location>
        <position position="386"/>
    </location>
</feature>
<feature type="domain" description="Thiolase N-terminal" evidence="7">
    <location>
        <begin position="10"/>
        <end position="270"/>
    </location>
</feature>
<dbReference type="FunCoup" id="T1FNY7">
    <property type="interactions" value="891"/>
</dbReference>
<dbReference type="EMBL" id="AMQM01000230">
    <property type="status" value="NOT_ANNOTATED_CDS"/>
    <property type="molecule type" value="Genomic_DNA"/>
</dbReference>
<dbReference type="PIRSF" id="PIRSF000429">
    <property type="entry name" value="Ac-CoA_Ac_transf"/>
    <property type="match status" value="1"/>
</dbReference>
<evidence type="ECO:0000313" key="10">
    <source>
        <dbReference type="EnsemblMetazoa" id="HelroP186335"/>
    </source>
</evidence>
<dbReference type="STRING" id="6412.T1FNY7"/>
<dbReference type="Pfam" id="PF02803">
    <property type="entry name" value="Thiolase_C"/>
    <property type="match status" value="1"/>
</dbReference>
<proteinExistence type="inferred from homology"/>
<dbReference type="PROSITE" id="PS00099">
    <property type="entry name" value="THIOLASE_3"/>
    <property type="match status" value="1"/>
</dbReference>
<evidence type="ECO:0000256" key="6">
    <source>
        <dbReference type="RuleBase" id="RU003557"/>
    </source>
</evidence>
<evidence type="ECO:0000256" key="4">
    <source>
        <dbReference type="ARBA" id="ARBA00023315"/>
    </source>
</evidence>
<dbReference type="FunFam" id="3.40.47.10:FF:000010">
    <property type="entry name" value="Acetyl-CoA acetyltransferase (Thiolase)"/>
    <property type="match status" value="1"/>
</dbReference>
<dbReference type="InterPro" id="IPR002155">
    <property type="entry name" value="Thiolase"/>
</dbReference>
<sequence>MAITRIPKGIFIVAAKRTPFGTFGGKLKNLTPTQLQEVAVKAAMKAGRINADWVSFTVIGNAGQTASDSAYISRHIGIKAGIPITSPGLTVNRLCGSGFQSIITASQGLSLGENEVVITGGAENMSMAPHAVRGFRFGVKYGVHPVLEDTLWTLLTDSYINKPMGVTAENLAEKYGITREQADEYAVLSQKRWKAAFDAGYFKKEIEPVTIKTKKGKEELMDVDEHPKPNTTLESIASLPSVFKKNGTVTAANASGIGDGASCVILATEDACVKYNIKPLARMVGYSIVGCDPHLMGIGPVTAIEHLMKKTNRKLYEMDLIEINEAFASQYLAVEKHLKLNREKTNVNGGAIAMGHPVGASGNRIIGHLVHHLRFLKAKYGLGAACIGGGQGIAMLVEAV</sequence>
<comment type="similarity">
    <text evidence="2 6">Belongs to the thiolase-like superfamily. Thiolase family.</text>
</comment>
<evidence type="ECO:0000256" key="3">
    <source>
        <dbReference type="ARBA" id="ARBA00022679"/>
    </source>
</evidence>
<dbReference type="GO" id="GO:0005739">
    <property type="term" value="C:mitochondrion"/>
    <property type="evidence" value="ECO:0000318"/>
    <property type="project" value="GO_Central"/>
</dbReference>
<dbReference type="KEGG" id="hro:HELRODRAFT_186335"/>
<evidence type="ECO:0000259" key="8">
    <source>
        <dbReference type="Pfam" id="PF02803"/>
    </source>
</evidence>
<dbReference type="GeneID" id="20210534"/>
<dbReference type="PANTHER" id="PTHR18919">
    <property type="entry name" value="ACETYL-COA C-ACYLTRANSFERASE"/>
    <property type="match status" value="1"/>
</dbReference>
<dbReference type="PROSITE" id="PS00737">
    <property type="entry name" value="THIOLASE_2"/>
    <property type="match status" value="1"/>
</dbReference>
<evidence type="ECO:0000313" key="11">
    <source>
        <dbReference type="Proteomes" id="UP000015101"/>
    </source>
</evidence>
<dbReference type="OMA" id="RWCASSM"/>
<name>T1FNY7_HELRO</name>
<feature type="active site" description="Proton acceptor" evidence="5">
    <location>
        <position position="356"/>
    </location>
</feature>
<dbReference type="Pfam" id="PF00108">
    <property type="entry name" value="Thiolase_N"/>
    <property type="match status" value="1"/>
</dbReference>
<evidence type="ECO:0000256" key="1">
    <source>
        <dbReference type="ARBA" id="ARBA00005189"/>
    </source>
</evidence>
<evidence type="ECO:0000256" key="2">
    <source>
        <dbReference type="ARBA" id="ARBA00010982"/>
    </source>
</evidence>
<dbReference type="EMBL" id="KB095811">
    <property type="protein sequence ID" value="ESO12764.1"/>
    <property type="molecule type" value="Genomic_DNA"/>
</dbReference>
<dbReference type="InterPro" id="IPR020616">
    <property type="entry name" value="Thiolase_N"/>
</dbReference>
<dbReference type="AlphaFoldDB" id="T1FNY7"/>
<dbReference type="InterPro" id="IPR020613">
    <property type="entry name" value="Thiolase_CS"/>
</dbReference>
<dbReference type="InParanoid" id="T1FNY7"/>
<keyword evidence="3 6" id="KW-0808">Transferase</keyword>
<dbReference type="PROSITE" id="PS00098">
    <property type="entry name" value="THIOLASE_1"/>
    <property type="match status" value="1"/>
</dbReference>
<dbReference type="CDD" id="cd00751">
    <property type="entry name" value="thiolase"/>
    <property type="match status" value="1"/>
</dbReference>
<evidence type="ECO:0000259" key="7">
    <source>
        <dbReference type="Pfam" id="PF00108"/>
    </source>
</evidence>
<reference evidence="10" key="3">
    <citation type="submission" date="2015-06" db="UniProtKB">
        <authorList>
            <consortium name="EnsemblMetazoa"/>
        </authorList>
    </citation>
    <scope>IDENTIFICATION</scope>
</reference>
<dbReference type="HOGENOM" id="CLU_031026_0_0_1"/>
<evidence type="ECO:0000256" key="5">
    <source>
        <dbReference type="PIRSR" id="PIRSR000429-1"/>
    </source>
</evidence>
<gene>
    <name evidence="10" type="primary">20210534</name>
    <name evidence="9" type="ORF">HELRODRAFT_186335</name>
</gene>
<feature type="domain" description="Thiolase C-terminal" evidence="8">
    <location>
        <begin position="278"/>
        <end position="398"/>
    </location>
</feature>